<feature type="compositionally biased region" description="Polar residues" evidence="1">
    <location>
        <begin position="118"/>
        <end position="128"/>
    </location>
</feature>
<dbReference type="InterPro" id="IPR009060">
    <property type="entry name" value="UBA-like_sf"/>
</dbReference>
<organism evidence="3 4">
    <name type="scientific">Saponaria officinalis</name>
    <name type="common">Common soapwort</name>
    <name type="synonym">Lychnis saponaria</name>
    <dbReference type="NCBI Taxonomy" id="3572"/>
    <lineage>
        <taxon>Eukaryota</taxon>
        <taxon>Viridiplantae</taxon>
        <taxon>Streptophyta</taxon>
        <taxon>Embryophyta</taxon>
        <taxon>Tracheophyta</taxon>
        <taxon>Spermatophyta</taxon>
        <taxon>Magnoliopsida</taxon>
        <taxon>eudicotyledons</taxon>
        <taxon>Gunneridae</taxon>
        <taxon>Pentapetalae</taxon>
        <taxon>Caryophyllales</taxon>
        <taxon>Caryophyllaceae</taxon>
        <taxon>Caryophylleae</taxon>
        <taxon>Saponaria</taxon>
    </lineage>
</organism>
<dbReference type="InterPro" id="IPR009719">
    <property type="entry name" value="GIP1_N"/>
</dbReference>
<reference evidence="3 4" key="1">
    <citation type="submission" date="2024-03" db="EMBL/GenBank/DDBJ databases">
        <title>WGS assembly of Saponaria officinalis var. Norfolk2.</title>
        <authorList>
            <person name="Jenkins J."/>
            <person name="Shu S."/>
            <person name="Grimwood J."/>
            <person name="Barry K."/>
            <person name="Goodstein D."/>
            <person name="Schmutz J."/>
            <person name="Leebens-Mack J."/>
            <person name="Osbourn A."/>
        </authorList>
    </citation>
    <scope>NUCLEOTIDE SEQUENCE [LARGE SCALE GENOMIC DNA]</scope>
    <source>
        <strain evidence="4">cv. Norfolk2</strain>
        <strain evidence="3">JIC</strain>
        <tissue evidence="3">Leaf</tissue>
    </source>
</reference>
<feature type="region of interest" description="Disordered" evidence="1">
    <location>
        <begin position="723"/>
        <end position="754"/>
    </location>
</feature>
<dbReference type="EMBL" id="JBDFQZ010000008">
    <property type="protein sequence ID" value="KAK9696906.1"/>
    <property type="molecule type" value="Genomic_DNA"/>
</dbReference>
<evidence type="ECO:0000259" key="2">
    <source>
        <dbReference type="Pfam" id="PF06972"/>
    </source>
</evidence>
<gene>
    <name evidence="3" type="ORF">RND81_08G004600</name>
</gene>
<feature type="compositionally biased region" description="Polar residues" evidence="1">
    <location>
        <begin position="834"/>
        <end position="850"/>
    </location>
</feature>
<evidence type="ECO:0000313" key="4">
    <source>
        <dbReference type="Proteomes" id="UP001443914"/>
    </source>
</evidence>
<feature type="compositionally biased region" description="Acidic residues" evidence="1">
    <location>
        <begin position="387"/>
        <end position="404"/>
    </location>
</feature>
<feature type="region of interest" description="Disordered" evidence="1">
    <location>
        <begin position="1"/>
        <end position="23"/>
    </location>
</feature>
<sequence>MGSSGRGGRTMNNNNNINNNGGFNQIPASSKKVIQSIKEIVNFPEDEIYFMLKDCNMDPYEAVNRLLSQDTFHEVKSKREKKKEVKDVMDSRPRGNSSTSTRGSRGGGDRYSSRSSTNQFVSSDNTGQYGKPAYKKEIGPPVFRNPPMGVAGNNTNSWQTHAGDASMDRTYSVNAAASILPTPQPSGFQSPWSGMPGHVSMADIVKKGRPLAKAPQQHINNQHAMPPLPAASAPYDSRASQNYASKVAEVEQASGVAGHQSAPSNDDWPLDEEPAAASASNLIEPPVDSEPYNDAYDVPKQQYMSQVDDVTYDEDGTADDEHAKFAGSVPGSNQNSLENDAATASGFDNDLYQNIGSYQAHHHEVEDPNVSVSSMTNNFESLSFPKDEEETQSEDEDAQSEDDGPAVKIPEHLQVQTTSLSHLSFGSFGSGMSAPFSGSFDSRPAHSNEEQLQEAVAATDAPSVGHSEARNPEYYDDEHLRTRQDEDNAHRMGAGSGNFEAPTAPQADMLQQEVPEAAQPNQYSFPSSTANYTYDNSQQLNSSFAHQPTSSQMMQGLPSLAGVNPYSNSLPSALLASNMQQLREAELAAYSQFPTSQSMAAKYGNNVSSLSGPTASMAEALRTGNLAAQPTQTVPGGNVSGPTGLPQHLAMHPYSQHSVPLGPLNMMGYPFLPQTYTYMPSAFQQAFATGNSAYPQSLAAAGFPQFKNSVSVNSLPQSGAVPSGYGGFGNSNNNIPSDFPLNPPSAPPGNSMNYEDVLTSQYKDASHLLSLQQGAGSRTMSGVPGNTYYSFQGQNQQQQQQQQQQQAPAGFRQSQQQQPPSQHYGPLSGYPNYYHSQAGLSLDHQQQMSRDGSLGGSQGQPPKQTQQHLWQNNY</sequence>
<feature type="compositionally biased region" description="Basic and acidic residues" evidence="1">
    <location>
        <begin position="73"/>
        <end position="93"/>
    </location>
</feature>
<feature type="compositionally biased region" description="Polar residues" evidence="1">
    <location>
        <begin position="370"/>
        <end position="381"/>
    </location>
</feature>
<dbReference type="Proteomes" id="UP001443914">
    <property type="component" value="Unassembled WGS sequence"/>
</dbReference>
<comment type="caution">
    <text evidence="3">The sequence shown here is derived from an EMBL/GenBank/DDBJ whole genome shotgun (WGS) entry which is preliminary data.</text>
</comment>
<dbReference type="AlphaFoldDB" id="A0AAW1J266"/>
<feature type="compositionally biased region" description="Basic and acidic residues" evidence="1">
    <location>
        <begin position="467"/>
        <end position="478"/>
    </location>
</feature>
<dbReference type="EMBL" id="JBDFQZ010000008">
    <property type="protein sequence ID" value="KAK9696907.1"/>
    <property type="molecule type" value="Genomic_DNA"/>
</dbReference>
<dbReference type="PANTHER" id="PTHR46445:SF3">
    <property type="entry name" value="RNA POLYMERASE II DEGRADATION FACTOR-LIKE PROTEIN (DUF1296)-RELATED"/>
    <property type="match status" value="1"/>
</dbReference>
<dbReference type="Pfam" id="PF06972">
    <property type="entry name" value="GIP1_N"/>
    <property type="match status" value="1"/>
</dbReference>
<feature type="compositionally biased region" description="Low complexity" evidence="1">
    <location>
        <begin position="94"/>
        <end position="103"/>
    </location>
</feature>
<feature type="region of interest" description="Disordered" evidence="1">
    <location>
        <begin position="73"/>
        <end position="139"/>
    </location>
</feature>
<proteinExistence type="predicted"/>
<protein>
    <recommendedName>
        <fullName evidence="2">GBF-interacting protein 1 N-terminal domain-containing protein</fullName>
    </recommendedName>
</protein>
<evidence type="ECO:0000256" key="1">
    <source>
        <dbReference type="SAM" id="MobiDB-lite"/>
    </source>
</evidence>
<feature type="domain" description="GBF-interacting protein 1 N-terminal" evidence="2">
    <location>
        <begin position="26"/>
        <end position="84"/>
    </location>
</feature>
<feature type="region of interest" description="Disordered" evidence="1">
    <location>
        <begin position="776"/>
        <end position="874"/>
    </location>
</feature>
<feature type="region of interest" description="Disordered" evidence="1">
    <location>
        <begin position="215"/>
        <end position="299"/>
    </location>
</feature>
<feature type="compositionally biased region" description="Low complexity" evidence="1">
    <location>
        <begin position="9"/>
        <end position="23"/>
    </location>
</feature>
<feature type="compositionally biased region" description="Polar residues" evidence="1">
    <location>
        <begin position="859"/>
        <end position="874"/>
    </location>
</feature>
<dbReference type="PANTHER" id="PTHR46445">
    <property type="entry name" value="RNA POLYMERASE II DEGRADATION FACTOR-LIKE PROTEIN (DUF1296)"/>
    <property type="match status" value="1"/>
</dbReference>
<feature type="compositionally biased region" description="Low complexity" evidence="1">
    <location>
        <begin position="791"/>
        <end position="822"/>
    </location>
</feature>
<name>A0AAW1J266_SAPOF</name>
<keyword evidence="4" id="KW-1185">Reference proteome</keyword>
<dbReference type="SUPFAM" id="SSF46934">
    <property type="entry name" value="UBA-like"/>
    <property type="match status" value="1"/>
</dbReference>
<accession>A0AAW1J266</accession>
<feature type="region of interest" description="Disordered" evidence="1">
    <location>
        <begin position="312"/>
        <end position="342"/>
    </location>
</feature>
<feature type="region of interest" description="Disordered" evidence="1">
    <location>
        <begin position="439"/>
        <end position="478"/>
    </location>
</feature>
<evidence type="ECO:0000313" key="3">
    <source>
        <dbReference type="EMBL" id="KAK9696906.1"/>
    </source>
</evidence>
<feature type="region of interest" description="Disordered" evidence="1">
    <location>
        <begin position="359"/>
        <end position="415"/>
    </location>
</feature>